<gene>
    <name evidence="1" type="ORF">ALP13_03913</name>
</gene>
<dbReference type="RefSeq" id="WP_081010148.1">
    <property type="nucleotide sequence ID" value="NZ_JAEVFP010000029.1"/>
</dbReference>
<dbReference type="EMBL" id="RBUQ01000067">
    <property type="protein sequence ID" value="RMV41138.1"/>
    <property type="molecule type" value="Genomic_DNA"/>
</dbReference>
<evidence type="ECO:0000313" key="2">
    <source>
        <dbReference type="Proteomes" id="UP000271631"/>
    </source>
</evidence>
<comment type="caution">
    <text evidence="1">The sequence shown here is derived from an EMBL/GenBank/DDBJ whole genome shotgun (WGS) entry which is preliminary data.</text>
</comment>
<accession>A0A0N0X3J6</accession>
<proteinExistence type="predicted"/>
<evidence type="ECO:0000313" key="1">
    <source>
        <dbReference type="EMBL" id="RMV41138.1"/>
    </source>
</evidence>
<name>A0A0N0X3J6_PSEYM</name>
<dbReference type="Proteomes" id="UP000271631">
    <property type="component" value="Unassembled WGS sequence"/>
</dbReference>
<protein>
    <submittedName>
        <fullName evidence="1">Uncharacterized protein</fullName>
    </submittedName>
</protein>
<dbReference type="AlphaFoldDB" id="A0A0N0X3J6"/>
<reference evidence="1 2" key="1">
    <citation type="submission" date="2018-08" db="EMBL/GenBank/DDBJ databases">
        <title>Recombination of ecologically and evolutionarily significant loci maintains genetic cohesion in the Pseudomonas syringae species complex.</title>
        <authorList>
            <person name="Dillon M."/>
            <person name="Thakur S."/>
            <person name="Almeida R.N.D."/>
            <person name="Weir B.S."/>
            <person name="Guttman D.S."/>
        </authorList>
    </citation>
    <scope>NUCLEOTIDE SEQUENCE [LARGE SCALE GENOMIC DNA]</scope>
    <source>
        <strain evidence="1 2">ICMP 11281</strain>
    </source>
</reference>
<sequence>MQHNDIDEKTMACRQLAMEQNQKLFNEANALSRSAFDLLEQPDFDSEMFDEYLRLRGKAEALFREAIDHLGVLNKHFPLPTVSVVADGGKAARREKEIAE</sequence>
<organism evidence="1 2">
    <name type="scientific">Pseudomonas syringae pv. maculicola</name>
    <dbReference type="NCBI Taxonomy" id="59511"/>
    <lineage>
        <taxon>Bacteria</taxon>
        <taxon>Pseudomonadati</taxon>
        <taxon>Pseudomonadota</taxon>
        <taxon>Gammaproteobacteria</taxon>
        <taxon>Pseudomonadales</taxon>
        <taxon>Pseudomonadaceae</taxon>
        <taxon>Pseudomonas</taxon>
    </lineage>
</organism>